<protein>
    <submittedName>
        <fullName evidence="2">YegP family protein</fullName>
    </submittedName>
</protein>
<feature type="domain" description="DUF1508" evidence="1">
    <location>
        <begin position="13"/>
        <end position="56"/>
    </location>
</feature>
<dbReference type="RefSeq" id="WP_171561464.1">
    <property type="nucleotide sequence ID" value="NZ_JABFCS010000001.1"/>
</dbReference>
<name>A0A849KKU0_9BURK</name>
<dbReference type="Pfam" id="PF07411">
    <property type="entry name" value="DUF1508"/>
    <property type="match status" value="2"/>
</dbReference>
<reference evidence="2 3" key="2">
    <citation type="submission" date="2020-06" db="EMBL/GenBank/DDBJ databases">
        <title>Ramlibacter rhizophilus sp. nov., isolated from rhizosphere soil of national flower Mugunghwa from South Korea.</title>
        <authorList>
            <person name="Zheng-Fei Y."/>
            <person name="Huan T."/>
        </authorList>
    </citation>
    <scope>NUCLEOTIDE SEQUENCE [LARGE SCALE GENOMIC DNA]</scope>
    <source>
        <strain evidence="2 3">B156</strain>
    </source>
</reference>
<dbReference type="Gene3D" id="2.30.29.80">
    <property type="match status" value="1"/>
</dbReference>
<accession>A0A849KKU0</accession>
<dbReference type="Proteomes" id="UP000552954">
    <property type="component" value="Unassembled WGS sequence"/>
</dbReference>
<gene>
    <name evidence="2" type="ORF">HK415_17415</name>
</gene>
<evidence type="ECO:0000313" key="2">
    <source>
        <dbReference type="EMBL" id="NNU44563.1"/>
    </source>
</evidence>
<dbReference type="EMBL" id="JABFCS010000001">
    <property type="protein sequence ID" value="NNU44563.1"/>
    <property type="molecule type" value="Genomic_DNA"/>
</dbReference>
<dbReference type="PANTHER" id="PTHR40606">
    <property type="match status" value="1"/>
</dbReference>
<evidence type="ECO:0000259" key="1">
    <source>
        <dbReference type="Pfam" id="PF07411"/>
    </source>
</evidence>
<feature type="domain" description="DUF1508" evidence="1">
    <location>
        <begin position="61"/>
        <end position="108"/>
    </location>
</feature>
<comment type="caution">
    <text evidence="2">The sequence shown here is derived from an EMBL/GenBank/DDBJ whole genome shotgun (WGS) entry which is preliminary data.</text>
</comment>
<reference evidence="2 3" key="1">
    <citation type="submission" date="2020-05" db="EMBL/GenBank/DDBJ databases">
        <authorList>
            <person name="Khan S.A."/>
            <person name="Jeon C.O."/>
            <person name="Chun B.H."/>
        </authorList>
    </citation>
    <scope>NUCLEOTIDE SEQUENCE [LARGE SCALE GENOMIC DNA]</scope>
    <source>
        <strain evidence="2 3">B156</strain>
    </source>
</reference>
<dbReference type="PANTHER" id="PTHR40606:SF1">
    <property type="entry name" value="UPF0339 PROTEIN YEGP"/>
    <property type="match status" value="1"/>
</dbReference>
<dbReference type="InterPro" id="IPR036913">
    <property type="entry name" value="YegP-like_sf"/>
</dbReference>
<dbReference type="InterPro" id="IPR051141">
    <property type="entry name" value="UPF0339_domain"/>
</dbReference>
<dbReference type="AlphaFoldDB" id="A0A849KKU0"/>
<dbReference type="InterPro" id="IPR010879">
    <property type="entry name" value="DUF1508"/>
</dbReference>
<keyword evidence="3" id="KW-1185">Reference proteome</keyword>
<dbReference type="SUPFAM" id="SSF160113">
    <property type="entry name" value="YegP-like"/>
    <property type="match status" value="2"/>
</dbReference>
<organism evidence="2 3">
    <name type="scientific">Ramlibacter montanisoli</name>
    <dbReference type="NCBI Taxonomy" id="2732512"/>
    <lineage>
        <taxon>Bacteria</taxon>
        <taxon>Pseudomonadati</taxon>
        <taxon>Pseudomonadota</taxon>
        <taxon>Betaproteobacteria</taxon>
        <taxon>Burkholderiales</taxon>
        <taxon>Comamonadaceae</taxon>
        <taxon>Ramlibacter</taxon>
    </lineage>
</organism>
<sequence>MAGYFELNAAAGSQFRFNLKAGNNQVILSSELYKTKQSALDGIASVKQNAGDDARYQRKTAKDDSAYFTLVAGNGQAVGRSEMYSSAAAMENGIASVKANAPTAAVKDLTAG</sequence>
<evidence type="ECO:0000313" key="3">
    <source>
        <dbReference type="Proteomes" id="UP000552954"/>
    </source>
</evidence>
<proteinExistence type="predicted"/>